<dbReference type="Proteomes" id="UP000499080">
    <property type="component" value="Unassembled WGS sequence"/>
</dbReference>
<name>A0A4Y2AS06_ARAVE</name>
<evidence type="ECO:0000313" key="2">
    <source>
        <dbReference type="Proteomes" id="UP000499080"/>
    </source>
</evidence>
<evidence type="ECO:0000313" key="1">
    <source>
        <dbReference type="EMBL" id="GBL82653.1"/>
    </source>
</evidence>
<dbReference type="AlphaFoldDB" id="A0A4Y2AS06"/>
<protein>
    <submittedName>
        <fullName evidence="1">Uncharacterized protein</fullName>
    </submittedName>
</protein>
<dbReference type="EMBL" id="BGPR01000029">
    <property type="protein sequence ID" value="GBL82653.1"/>
    <property type="molecule type" value="Genomic_DNA"/>
</dbReference>
<comment type="caution">
    <text evidence="1">The sequence shown here is derived from an EMBL/GenBank/DDBJ whole genome shotgun (WGS) entry which is preliminary data.</text>
</comment>
<keyword evidence="2" id="KW-1185">Reference proteome</keyword>
<reference evidence="1 2" key="1">
    <citation type="journal article" date="2019" name="Sci. Rep.">
        <title>Orb-weaving spider Araneus ventricosus genome elucidates the spidroin gene catalogue.</title>
        <authorList>
            <person name="Kono N."/>
            <person name="Nakamura H."/>
            <person name="Ohtoshi R."/>
            <person name="Moran D.A.P."/>
            <person name="Shinohara A."/>
            <person name="Yoshida Y."/>
            <person name="Fujiwara M."/>
            <person name="Mori M."/>
            <person name="Tomita M."/>
            <person name="Arakawa K."/>
        </authorList>
    </citation>
    <scope>NUCLEOTIDE SEQUENCE [LARGE SCALE GENOMIC DNA]</scope>
</reference>
<organism evidence="1 2">
    <name type="scientific">Araneus ventricosus</name>
    <name type="common">Orbweaver spider</name>
    <name type="synonym">Epeira ventricosa</name>
    <dbReference type="NCBI Taxonomy" id="182803"/>
    <lineage>
        <taxon>Eukaryota</taxon>
        <taxon>Metazoa</taxon>
        <taxon>Ecdysozoa</taxon>
        <taxon>Arthropoda</taxon>
        <taxon>Chelicerata</taxon>
        <taxon>Arachnida</taxon>
        <taxon>Araneae</taxon>
        <taxon>Araneomorphae</taxon>
        <taxon>Entelegynae</taxon>
        <taxon>Araneoidea</taxon>
        <taxon>Araneidae</taxon>
        <taxon>Araneus</taxon>
    </lineage>
</organism>
<gene>
    <name evidence="1" type="ORF">AVEN_263726_1</name>
</gene>
<dbReference type="OrthoDB" id="6420373at2759"/>
<accession>A0A4Y2AS06</accession>
<proteinExistence type="predicted"/>
<sequence length="121" mass="13551">MKCMVKIQCHAKLSRSGATCLRTDIDDSESEGRPSTAINSEIAARVNDSILANRRVAVDEIANKLDISHEVCVRLLSSILISVSLCLTQQLESNILVIGRWTEILRRGHRNTYTTPRQVFK</sequence>